<evidence type="ECO:0008006" key="5">
    <source>
        <dbReference type="Google" id="ProtNLM"/>
    </source>
</evidence>
<protein>
    <recommendedName>
        <fullName evidence="5">Oxygen tolerance</fullName>
    </recommendedName>
</protein>
<feature type="region of interest" description="Disordered" evidence="1">
    <location>
        <begin position="310"/>
        <end position="342"/>
    </location>
</feature>
<proteinExistence type="predicted"/>
<accession>A0ABT3PUY0</accession>
<keyword evidence="4" id="KW-1185">Reference proteome</keyword>
<dbReference type="Proteomes" id="UP001207337">
    <property type="component" value="Unassembled WGS sequence"/>
</dbReference>
<evidence type="ECO:0000313" key="4">
    <source>
        <dbReference type="Proteomes" id="UP001207337"/>
    </source>
</evidence>
<evidence type="ECO:0000256" key="1">
    <source>
        <dbReference type="SAM" id="MobiDB-lite"/>
    </source>
</evidence>
<organism evidence="3 4">
    <name type="scientific">Fodinibius salicampi</name>
    <dbReference type="NCBI Taxonomy" id="1920655"/>
    <lineage>
        <taxon>Bacteria</taxon>
        <taxon>Pseudomonadati</taxon>
        <taxon>Balneolota</taxon>
        <taxon>Balneolia</taxon>
        <taxon>Balneolales</taxon>
        <taxon>Balneolaceae</taxon>
        <taxon>Fodinibius</taxon>
    </lineage>
</organism>
<dbReference type="RefSeq" id="WP_265787059.1">
    <property type="nucleotide sequence ID" value="NZ_BAABRS010000001.1"/>
</dbReference>
<gene>
    <name evidence="3" type="ORF">LQ318_01980</name>
</gene>
<dbReference type="EMBL" id="JAJNDC010000001">
    <property type="protein sequence ID" value="MCW9711660.1"/>
    <property type="molecule type" value="Genomic_DNA"/>
</dbReference>
<comment type="caution">
    <text evidence="3">The sequence shown here is derived from an EMBL/GenBank/DDBJ whole genome shotgun (WGS) entry which is preliminary data.</text>
</comment>
<name>A0ABT3PUY0_9BACT</name>
<evidence type="ECO:0000256" key="2">
    <source>
        <dbReference type="SAM" id="Phobius"/>
    </source>
</evidence>
<keyword evidence="2" id="KW-0472">Membrane</keyword>
<keyword evidence="2" id="KW-1133">Transmembrane helix</keyword>
<feature type="compositionally biased region" description="Basic and acidic residues" evidence="1">
    <location>
        <begin position="310"/>
        <end position="336"/>
    </location>
</feature>
<reference evidence="3 4" key="1">
    <citation type="submission" date="2021-11" db="EMBL/GenBank/DDBJ databases">
        <title>Aliifidinibius sp. nov., a new bacterium isolated from saline soil.</title>
        <authorList>
            <person name="Galisteo C."/>
            <person name="De La Haba R."/>
            <person name="Sanchez-Porro C."/>
            <person name="Ventosa A."/>
        </authorList>
    </citation>
    <scope>NUCLEOTIDE SEQUENCE [LARGE SCALE GENOMIC DNA]</scope>
    <source>
        <strain evidence="3 4">KACC 190600</strain>
    </source>
</reference>
<sequence length="342" mass="39944">MHINSVGYGKLFKRILLLWLFTGITLNSSGQTVKEYTSADSLKVGDRFNFSITVNYDEDYDRITFPDSANFSSNFEIRSQSRFQVSSFKDSISYDLQFFATSDTILSPLPVLLINEEDTTTVYTNPVPIKFSSVLAEEDESLRPLKPIYDFAAAWWPYIIGFLLLLIVGFLLYYYLTKKEKEETIVEPQPFKPKPFINPLKVLEKDINRLEQMDLSSTKDFQIFYTELGDAIRRYFEELHQIRALELTSTEILQKLRSRSIDYTLIDDTRAVLQEADMVKFANFTPTEEQAGRALKKGYNFLERAKEIDAPRVEHMRREHQSRVEAEREEHKERQNQQEVEA</sequence>
<feature type="transmembrane region" description="Helical" evidence="2">
    <location>
        <begin position="155"/>
        <end position="176"/>
    </location>
</feature>
<evidence type="ECO:0000313" key="3">
    <source>
        <dbReference type="EMBL" id="MCW9711660.1"/>
    </source>
</evidence>
<keyword evidence="2" id="KW-0812">Transmembrane</keyword>